<dbReference type="Proteomes" id="UP000002630">
    <property type="component" value="Linkage Group LG16"/>
</dbReference>
<keyword evidence="2" id="KW-0812">Transmembrane</keyword>
<sequence>MSEEAKTNEVAVSMPKADIHADTQQEVSKFDQSKNPIPKVVPPRGSKDARSFRPSTLAEINMMNRYEPLELKCGGKTFGIGCGNSLEDVLLIMGCILALWSFVLGVSGLLLKSAIDTDLRHTALWVYFWLFILGCFLLGGMIATGQVERFRSERAAAEKQHDDDAAAAMSA</sequence>
<evidence type="ECO:0000313" key="4">
    <source>
        <dbReference type="Proteomes" id="UP000002630"/>
    </source>
</evidence>
<organism evidence="3 4">
    <name type="scientific">Ectocarpus siliculosus</name>
    <name type="common">Brown alga</name>
    <name type="synonym">Conferva siliculosa</name>
    <dbReference type="NCBI Taxonomy" id="2880"/>
    <lineage>
        <taxon>Eukaryota</taxon>
        <taxon>Sar</taxon>
        <taxon>Stramenopiles</taxon>
        <taxon>Ochrophyta</taxon>
        <taxon>PX clade</taxon>
        <taxon>Phaeophyceae</taxon>
        <taxon>Ectocarpales</taxon>
        <taxon>Ectocarpaceae</taxon>
        <taxon>Ectocarpus</taxon>
    </lineage>
</organism>
<dbReference type="EMBL" id="FN649741">
    <property type="protein sequence ID" value="CBN75045.1"/>
    <property type="molecule type" value="Genomic_DNA"/>
</dbReference>
<feature type="transmembrane region" description="Helical" evidence="2">
    <location>
        <begin position="89"/>
        <end position="111"/>
    </location>
</feature>
<dbReference type="OrthoDB" id="198082at2759"/>
<keyword evidence="2" id="KW-1133">Transmembrane helix</keyword>
<protein>
    <submittedName>
        <fullName evidence="3">Uncharacterized protein</fullName>
    </submittedName>
</protein>
<evidence type="ECO:0000313" key="3">
    <source>
        <dbReference type="EMBL" id="CBN75045.1"/>
    </source>
</evidence>
<gene>
    <name evidence="3" type="ORF">Esi_0064_0112</name>
</gene>
<accession>D8LRE0</accession>
<feature type="region of interest" description="Disordered" evidence="1">
    <location>
        <begin position="23"/>
        <end position="51"/>
    </location>
</feature>
<evidence type="ECO:0000256" key="2">
    <source>
        <dbReference type="SAM" id="Phobius"/>
    </source>
</evidence>
<feature type="transmembrane region" description="Helical" evidence="2">
    <location>
        <begin position="123"/>
        <end position="144"/>
    </location>
</feature>
<dbReference type="EMBL" id="FN648863">
    <property type="protein sequence ID" value="CBN75045.1"/>
    <property type="molecule type" value="Genomic_DNA"/>
</dbReference>
<reference evidence="3 4" key="1">
    <citation type="journal article" date="2010" name="Nature">
        <title>The Ectocarpus genome and the independent evolution of multicellularity in brown algae.</title>
        <authorList>
            <person name="Cock J.M."/>
            <person name="Sterck L."/>
            <person name="Rouze P."/>
            <person name="Scornet D."/>
            <person name="Allen A.E."/>
            <person name="Amoutzias G."/>
            <person name="Anthouard V."/>
            <person name="Artiguenave F."/>
            <person name="Aury J.M."/>
            <person name="Badger J.H."/>
            <person name="Beszteri B."/>
            <person name="Billiau K."/>
            <person name="Bonnet E."/>
            <person name="Bothwell J.H."/>
            <person name="Bowler C."/>
            <person name="Boyen C."/>
            <person name="Brownlee C."/>
            <person name="Carrano C.J."/>
            <person name="Charrier B."/>
            <person name="Cho G.Y."/>
            <person name="Coelho S.M."/>
            <person name="Collen J."/>
            <person name="Corre E."/>
            <person name="Da Silva C."/>
            <person name="Delage L."/>
            <person name="Delaroque N."/>
            <person name="Dittami S.M."/>
            <person name="Doulbeau S."/>
            <person name="Elias M."/>
            <person name="Farnham G."/>
            <person name="Gachon C.M."/>
            <person name="Gschloessl B."/>
            <person name="Heesch S."/>
            <person name="Jabbari K."/>
            <person name="Jubin C."/>
            <person name="Kawai H."/>
            <person name="Kimura K."/>
            <person name="Kloareg B."/>
            <person name="Kupper F.C."/>
            <person name="Lang D."/>
            <person name="Le Bail A."/>
            <person name="Leblanc C."/>
            <person name="Lerouge P."/>
            <person name="Lohr M."/>
            <person name="Lopez P.J."/>
            <person name="Martens C."/>
            <person name="Maumus F."/>
            <person name="Michel G."/>
            <person name="Miranda-Saavedra D."/>
            <person name="Morales J."/>
            <person name="Moreau H."/>
            <person name="Motomura T."/>
            <person name="Nagasato C."/>
            <person name="Napoli C.A."/>
            <person name="Nelson D.R."/>
            <person name="Nyvall-Collen P."/>
            <person name="Peters A.F."/>
            <person name="Pommier C."/>
            <person name="Potin P."/>
            <person name="Poulain J."/>
            <person name="Quesneville H."/>
            <person name="Read B."/>
            <person name="Rensing S.A."/>
            <person name="Ritter A."/>
            <person name="Rousvoal S."/>
            <person name="Samanta M."/>
            <person name="Samson G."/>
            <person name="Schroeder D.C."/>
            <person name="Segurens B."/>
            <person name="Strittmatter M."/>
            <person name="Tonon T."/>
            <person name="Tregear J.W."/>
            <person name="Valentin K."/>
            <person name="von Dassow P."/>
            <person name="Yamagishi T."/>
            <person name="Van de Peer Y."/>
            <person name="Wincker P."/>
        </authorList>
    </citation>
    <scope>NUCLEOTIDE SEQUENCE [LARGE SCALE GENOMIC DNA]</scope>
    <source>
        <strain evidence="4">Ec32 / CCAP1310/4</strain>
    </source>
</reference>
<evidence type="ECO:0000256" key="1">
    <source>
        <dbReference type="SAM" id="MobiDB-lite"/>
    </source>
</evidence>
<name>D8LRE0_ECTSI</name>
<keyword evidence="2" id="KW-0472">Membrane</keyword>
<proteinExistence type="predicted"/>
<dbReference type="InParanoid" id="D8LRE0"/>
<keyword evidence="4" id="KW-1185">Reference proteome</keyword>
<feature type="compositionally biased region" description="Basic and acidic residues" evidence="1">
    <location>
        <begin position="23"/>
        <end position="32"/>
    </location>
</feature>
<dbReference type="AlphaFoldDB" id="D8LRE0"/>